<feature type="compositionally biased region" description="Basic residues" evidence="1">
    <location>
        <begin position="222"/>
        <end position="231"/>
    </location>
</feature>
<feature type="domain" description="DH" evidence="2">
    <location>
        <begin position="138"/>
        <end position="487"/>
    </location>
</feature>
<feature type="domain" description="Protein kinase" evidence="3">
    <location>
        <begin position="1300"/>
        <end position="1568"/>
    </location>
</feature>
<dbReference type="InterPro" id="IPR001245">
    <property type="entry name" value="Ser-Thr/Tyr_kinase_cat_dom"/>
</dbReference>
<feature type="compositionally biased region" description="Polar residues" evidence="1">
    <location>
        <begin position="65"/>
        <end position="75"/>
    </location>
</feature>
<evidence type="ECO:0000256" key="1">
    <source>
        <dbReference type="SAM" id="MobiDB-lite"/>
    </source>
</evidence>
<feature type="region of interest" description="Disordered" evidence="1">
    <location>
        <begin position="658"/>
        <end position="777"/>
    </location>
</feature>
<dbReference type="SMART" id="SM00325">
    <property type="entry name" value="RhoGEF"/>
    <property type="match status" value="1"/>
</dbReference>
<feature type="region of interest" description="Disordered" evidence="1">
    <location>
        <begin position="861"/>
        <end position="885"/>
    </location>
</feature>
<dbReference type="Gene3D" id="3.30.420.10">
    <property type="entry name" value="Ribonuclease H-like superfamily/Ribonuclease H"/>
    <property type="match status" value="1"/>
</dbReference>
<evidence type="ECO:0000259" key="4">
    <source>
        <dbReference type="PROSITE" id="PS50822"/>
    </source>
</evidence>
<dbReference type="InterPro" id="IPR051681">
    <property type="entry name" value="Ser/Thr_Kinases-Pseudokinases"/>
</dbReference>
<feature type="region of interest" description="Disordered" evidence="1">
    <location>
        <begin position="522"/>
        <end position="548"/>
    </location>
</feature>
<dbReference type="PANTHER" id="PTHR44329">
    <property type="entry name" value="SERINE/THREONINE-PROTEIN KINASE TNNI3K-RELATED"/>
    <property type="match status" value="1"/>
</dbReference>
<sequence length="2145" mass="237938">MASPMKTLFRLGGTKEKDKDLSSLSRQWMEIPAWPPPSTSVPHRDPSIKPLPDIPDAIGPEESESTPGLSTFSSKPPTPPGLGSARIDVGNGKASSTRTAFPYSQMSNTRGGEFLSATGWSEVADEDLVLNVSSLERTKQEALFEIVHNEERYVQELAKMKETFINPLLHPSSSSGAVSPISPSSNFNYRDDLYHSESSSESTDQLPPIAARFLAPAPSQTSRHKHPRSPYRRLIGNGTTTVPFPSRSHHSLPPPPRSNQLNSSTESLGKQSTLVEHSSQSDHQQDRNYNQGRSTVGKEKGMLHEPKKSDTKNAVLGDTVAMHQLPEDLRICLEAIDNGVFDGHKRLSEALRERYDEQFPLVRSLADVFVANSDIFQGYTTYFRHLERALEQVDAALSNVLTKKPHNQGMAEWQKVCSLLQRLEETACEKGESGLTVALCKPFQRLFKYPLLIQNVLFHTNPSTSEYDSMLQVVVEVESIARSIEDEKIEKEERDKTRDVLARIEGLHRVRQLAAPKPSRILIEERQYPSTTESSTKGGLPQQGTRGKSSFKRLSDVLSAENMRLGAKKDLWLVAFNDVVLLCQRVGTTSRPLVAAMDSRTPEVQGRTLYATTGRRYSHTKPRNLYKFIKIETWVIGGVARLREGVVLMEDVVRSRTQVGEAQPRILPTPDDDEDDDSGADSDFSTKARISSSYWGADKVTIQKPPIKPRATNARGGGGPNYSRESSANAKFGTRLVSGGHSGTTPRPASRRTAATPTSSNTVNPTGPRPDWNSNTSAATSRRAIALPMPKRPRNTSQTSAATRTIGTAANISLSIPSEDHGVGLYRAILNEEDHIGNTTMQSGRNPPKHDILGHTSNPVEMSKTLSAPSSTNPSRSTTPDNGGMIDTVQDLQALLVLRDPMKALLSLDVSRVPHVVTLLHSEASSRINSRYRKLCLRCLLVLVKKHHILPESLFLKHITREGTHPLRGGGFSDIWRGIFKKQSVCLKVMRTHLEANERKRNKVVAAFCKEALVWTQLNHPNVLPLLGVDTELFQPALCLVSPWMWNGDIITYLEEHPDHDRLRSVYEIASGLAYLHSLEPMVIHGDIKGANILVDDLCSCRLSDFGLAAIKESQRIASTTSGGPKGTMRWMAPELFQPEANGETDNSPKDVYAYACTVLEIMTGKPPFPDLLDAAIILKVITGERPSRPSDVWCPDKPDNTFNMTSQSEPMTPHDGKIAQMDAIQCLRAVLALPDPVEALLSLSLDPIHATSVVEMLHSEASSNLSDSNYRKRCLSGLRALVKKHSILPPSLFLANVTRDGDNPLRGGGFADIWRGTLGEQPVCLKVLRIHVEAYRRERKKVIAAFYKEALVWTQLSHPNVLPLLGVNMKEFSPAFCLVSPWMTNGDIVTYLEQNPDHDRLKSTYEIASGLAYLHSLEPRVIHGDIKGGNVLVDDLRSCRLADFGLSAVVESQRIGSTTSGRPKGTVRWMAPEMFVPETNHVIDSSPSDVYAYACTVFEIMTGKPPFAELMEVAAMFKVVSRERPPKPINGWCPDDVWNLVEQCWSQEPKERPCAVKIERCLRQLMFTEGSNNPQSHPDSETPSIHDSAATSDRSIDVPFAVTSSGPSARRGNSETWEERKEVELASDKSARLQAFISSLKSIVPVMPQKQEHQTASTATLTPVSDGWDGKGTIDIPQGEFDGQTFTPKPVFSPYWDINMNSFQGARVRSWWMMVVRDSLTSKSGTFVTGPSDPNLCYLRDEFVGKLQYSGMTSSRVMPRLCFTKLLPSVRETDSTRDAILDIIRTTIREQLQLAGVRPDFILVLLSHQDTFICSAIKRIGDIEFGLLTKRIQLKKAMGNSYLQYQYLTSAVLKINAKLGGVNHRLDQRAMYWLSKKRTMIVGISVAPCAPAVKEGTPWVAAVVANVDEQFIHYPTSISVQRTHEISQVLKGMIIERLGAYRARNGCLPERVLVFRDGVSQALYDTVLDSELPHIIGAFETFDTPEGPYRPVLSLVVCGKPERHSQDPENSSVNTNTEAEHANAEESVTRLFDLNFNLRANAALKSQPKTTNYVVIYNESMDDGEGPRRIDDNRCCIRADHVGMMPPTYYAKEACQTGIVYLYALCGRKLKETSTTEPHNIFEMAKTAWGSGVHPNIAETMFYI</sequence>
<dbReference type="Gene3D" id="1.20.900.10">
    <property type="entry name" value="Dbl homology (DH) domain"/>
    <property type="match status" value="2"/>
</dbReference>
<feature type="compositionally biased region" description="Polar residues" evidence="1">
    <location>
        <begin position="259"/>
        <end position="278"/>
    </location>
</feature>
<name>A0A0W0FJD1_MONRR</name>
<dbReference type="InterPro" id="IPR036397">
    <property type="entry name" value="RNaseH_sf"/>
</dbReference>
<feature type="compositionally biased region" description="Low complexity" evidence="1">
    <location>
        <begin position="867"/>
        <end position="880"/>
    </location>
</feature>
<dbReference type="Gene3D" id="1.10.510.10">
    <property type="entry name" value="Transferase(Phosphotransferase) domain 1"/>
    <property type="match status" value="2"/>
</dbReference>
<feature type="region of interest" description="Disordered" evidence="1">
    <location>
        <begin position="214"/>
        <end position="313"/>
    </location>
</feature>
<reference evidence="5 6" key="1">
    <citation type="submission" date="2015-12" db="EMBL/GenBank/DDBJ databases">
        <title>Draft genome sequence of Moniliophthora roreri, the causal agent of frosty pod rot of cacao.</title>
        <authorList>
            <person name="Aime M.C."/>
            <person name="Diaz-Valderrama J.R."/>
            <person name="Kijpornyongpan T."/>
            <person name="Phillips-Mora W."/>
        </authorList>
    </citation>
    <scope>NUCLEOTIDE SEQUENCE [LARGE SCALE GENOMIC DNA]</scope>
    <source>
        <strain evidence="5 6">MCA 2952</strain>
    </source>
</reference>
<dbReference type="PROSITE" id="PS00108">
    <property type="entry name" value="PROTEIN_KINASE_ST"/>
    <property type="match status" value="2"/>
</dbReference>
<feature type="compositionally biased region" description="Polar residues" evidence="1">
    <location>
        <begin position="743"/>
        <end position="765"/>
    </location>
</feature>
<feature type="domain" description="Protein kinase" evidence="3">
    <location>
        <begin position="961"/>
        <end position="1266"/>
    </location>
</feature>
<dbReference type="GO" id="GO:0005085">
    <property type="term" value="F:guanyl-nucleotide exchange factor activity"/>
    <property type="evidence" value="ECO:0007669"/>
    <property type="project" value="InterPro"/>
</dbReference>
<dbReference type="PROSITE" id="PS50011">
    <property type="entry name" value="PROTEIN_KINASE_DOM"/>
    <property type="match status" value="2"/>
</dbReference>
<dbReference type="PROSITE" id="PS50010">
    <property type="entry name" value="DH_2"/>
    <property type="match status" value="1"/>
</dbReference>
<dbReference type="EMBL" id="LATX01001908">
    <property type="protein sequence ID" value="KTB36412.1"/>
    <property type="molecule type" value="Genomic_DNA"/>
</dbReference>
<dbReference type="InterPro" id="IPR008271">
    <property type="entry name" value="Ser/Thr_kinase_AS"/>
</dbReference>
<feature type="domain" description="Piwi" evidence="4">
    <location>
        <begin position="1802"/>
        <end position="2001"/>
    </location>
</feature>
<dbReference type="Gene3D" id="3.40.50.2300">
    <property type="match status" value="1"/>
</dbReference>
<feature type="compositionally biased region" description="Polar residues" evidence="1">
    <location>
        <begin position="1570"/>
        <end position="1594"/>
    </location>
</feature>
<organism evidence="5 6">
    <name type="scientific">Moniliophthora roreri</name>
    <name type="common">Frosty pod rot fungus</name>
    <name type="synonym">Monilia roreri</name>
    <dbReference type="NCBI Taxonomy" id="221103"/>
    <lineage>
        <taxon>Eukaryota</taxon>
        <taxon>Fungi</taxon>
        <taxon>Dikarya</taxon>
        <taxon>Basidiomycota</taxon>
        <taxon>Agaricomycotina</taxon>
        <taxon>Agaricomycetes</taxon>
        <taxon>Agaricomycetidae</taxon>
        <taxon>Agaricales</taxon>
        <taxon>Marasmiineae</taxon>
        <taxon>Marasmiaceae</taxon>
        <taxon>Moniliophthora</taxon>
    </lineage>
</organism>
<dbReference type="InterPro" id="IPR035899">
    <property type="entry name" value="DBL_dom_sf"/>
</dbReference>
<dbReference type="SMART" id="SM00220">
    <property type="entry name" value="S_TKc"/>
    <property type="match status" value="2"/>
</dbReference>
<feature type="region of interest" description="Disordered" evidence="1">
    <location>
        <begin position="2001"/>
        <end position="2025"/>
    </location>
</feature>
<comment type="caution">
    <text evidence="5">The sequence shown here is derived from an EMBL/GenBank/DDBJ whole genome shotgun (WGS) entry which is preliminary data.</text>
</comment>
<feature type="compositionally biased region" description="Acidic residues" evidence="1">
    <location>
        <begin position="670"/>
        <end position="680"/>
    </location>
</feature>
<protein>
    <submittedName>
        <fullName evidence="5">Uncharacterized protein</fullName>
    </submittedName>
</protein>
<dbReference type="eggNOG" id="KOG0192">
    <property type="taxonomic scope" value="Eukaryota"/>
</dbReference>
<feature type="region of interest" description="Disordered" evidence="1">
    <location>
        <begin position="1570"/>
        <end position="1621"/>
    </location>
</feature>
<dbReference type="GO" id="GO:0003676">
    <property type="term" value="F:nucleic acid binding"/>
    <property type="evidence" value="ECO:0007669"/>
    <property type="project" value="InterPro"/>
</dbReference>
<gene>
    <name evidence="5" type="ORF">WG66_11027</name>
</gene>
<dbReference type="SUPFAM" id="SSF53098">
    <property type="entry name" value="Ribonuclease H-like"/>
    <property type="match status" value="1"/>
</dbReference>
<dbReference type="Pfam" id="PF07714">
    <property type="entry name" value="PK_Tyr_Ser-Thr"/>
    <property type="match status" value="2"/>
</dbReference>
<dbReference type="InterPro" id="IPR012337">
    <property type="entry name" value="RNaseH-like_sf"/>
</dbReference>
<dbReference type="Proteomes" id="UP000054988">
    <property type="component" value="Unassembled WGS sequence"/>
</dbReference>
<feature type="compositionally biased region" description="Polar residues" evidence="1">
    <location>
        <begin position="528"/>
        <end position="548"/>
    </location>
</feature>
<evidence type="ECO:0000313" key="5">
    <source>
        <dbReference type="EMBL" id="KTB36412.1"/>
    </source>
</evidence>
<dbReference type="SMART" id="SM00950">
    <property type="entry name" value="Piwi"/>
    <property type="match status" value="1"/>
</dbReference>
<feature type="region of interest" description="Disordered" evidence="1">
    <location>
        <begin position="1"/>
        <end position="99"/>
    </location>
</feature>
<dbReference type="GO" id="GO:0005524">
    <property type="term" value="F:ATP binding"/>
    <property type="evidence" value="ECO:0007669"/>
    <property type="project" value="InterPro"/>
</dbReference>
<proteinExistence type="predicted"/>
<dbReference type="InterPro" id="IPR000719">
    <property type="entry name" value="Prot_kinase_dom"/>
</dbReference>
<evidence type="ECO:0000259" key="2">
    <source>
        <dbReference type="PROSITE" id="PS50010"/>
    </source>
</evidence>
<dbReference type="GO" id="GO:0004674">
    <property type="term" value="F:protein serine/threonine kinase activity"/>
    <property type="evidence" value="ECO:0007669"/>
    <property type="project" value="TreeGrafter"/>
</dbReference>
<dbReference type="SUPFAM" id="SSF48065">
    <property type="entry name" value="DBL homology domain (DH-domain)"/>
    <property type="match status" value="1"/>
</dbReference>
<feature type="region of interest" description="Disordered" evidence="1">
    <location>
        <begin position="782"/>
        <end position="801"/>
    </location>
</feature>
<dbReference type="Pfam" id="PF00621">
    <property type="entry name" value="RhoGEF"/>
    <property type="match status" value="1"/>
</dbReference>
<dbReference type="PROSITE" id="PS50822">
    <property type="entry name" value="PIWI"/>
    <property type="match status" value="1"/>
</dbReference>
<dbReference type="SUPFAM" id="SSF56112">
    <property type="entry name" value="Protein kinase-like (PK-like)"/>
    <property type="match status" value="2"/>
</dbReference>
<feature type="compositionally biased region" description="Basic and acidic residues" evidence="1">
    <location>
        <begin position="296"/>
        <end position="311"/>
    </location>
</feature>
<evidence type="ECO:0000313" key="6">
    <source>
        <dbReference type="Proteomes" id="UP000054988"/>
    </source>
</evidence>
<evidence type="ECO:0000259" key="3">
    <source>
        <dbReference type="PROSITE" id="PS50011"/>
    </source>
</evidence>
<dbReference type="InterPro" id="IPR003165">
    <property type="entry name" value="Piwi"/>
</dbReference>
<accession>A0A0W0FJD1</accession>
<dbReference type="InterPro" id="IPR000219">
    <property type="entry name" value="DH_dom"/>
</dbReference>
<dbReference type="PANTHER" id="PTHR44329:SF214">
    <property type="entry name" value="PROTEIN KINASE DOMAIN-CONTAINING PROTEIN"/>
    <property type="match status" value="1"/>
</dbReference>
<dbReference type="InterPro" id="IPR011009">
    <property type="entry name" value="Kinase-like_dom_sf"/>
</dbReference>
<dbReference type="Pfam" id="PF02171">
    <property type="entry name" value="Piwi"/>
    <property type="match status" value="1"/>
</dbReference>